<protein>
    <recommendedName>
        <fullName evidence="3">Methyltransferase family protein</fullName>
    </recommendedName>
</protein>
<evidence type="ECO:0008006" key="3">
    <source>
        <dbReference type="Google" id="ProtNLM"/>
    </source>
</evidence>
<evidence type="ECO:0000313" key="2">
    <source>
        <dbReference type="Proteomes" id="UP001500804"/>
    </source>
</evidence>
<evidence type="ECO:0000313" key="1">
    <source>
        <dbReference type="EMBL" id="GAA5136009.1"/>
    </source>
</evidence>
<dbReference type="Pfam" id="PF13489">
    <property type="entry name" value="Methyltransf_23"/>
    <property type="match status" value="1"/>
</dbReference>
<proteinExistence type="predicted"/>
<dbReference type="SUPFAM" id="SSF53335">
    <property type="entry name" value="S-adenosyl-L-methionine-dependent methyltransferases"/>
    <property type="match status" value="1"/>
</dbReference>
<dbReference type="Proteomes" id="UP001500804">
    <property type="component" value="Unassembled WGS sequence"/>
</dbReference>
<comment type="caution">
    <text evidence="1">The sequence shown here is derived from an EMBL/GenBank/DDBJ whole genome shotgun (WGS) entry which is preliminary data.</text>
</comment>
<reference evidence="2" key="1">
    <citation type="journal article" date="2019" name="Int. J. Syst. Evol. Microbiol.">
        <title>The Global Catalogue of Microorganisms (GCM) 10K type strain sequencing project: providing services to taxonomists for standard genome sequencing and annotation.</title>
        <authorList>
            <consortium name="The Broad Institute Genomics Platform"/>
            <consortium name="The Broad Institute Genome Sequencing Center for Infectious Disease"/>
            <person name="Wu L."/>
            <person name="Ma J."/>
        </authorList>
    </citation>
    <scope>NUCLEOTIDE SEQUENCE [LARGE SCALE GENOMIC DNA]</scope>
    <source>
        <strain evidence="2">JCM 18302</strain>
    </source>
</reference>
<sequence length="197" mass="21508">MLECTSPRVIRGLLTRALADRDIDPAGLRVLDVGAGNGMVGEEIRALGAGTVYGVDIIEEAAQAAARDRPDVYDGYLVADLTTLGPAQREALTARRFNTMTTVAALGFGDIPPAAFTAAFNLVETSGLIAFTIKEDFVADHDATGFSRLIKRMFAEEVITLIADEHYRHRLSVRREPLYYVAYVARKLRDIPAHWAG</sequence>
<dbReference type="EMBL" id="BAABJO010000033">
    <property type="protein sequence ID" value="GAA5136009.1"/>
    <property type="molecule type" value="Genomic_DNA"/>
</dbReference>
<dbReference type="Gene3D" id="3.40.50.150">
    <property type="entry name" value="Vaccinia Virus protein VP39"/>
    <property type="match status" value="1"/>
</dbReference>
<organism evidence="1 2">
    <name type="scientific">Pseudonocardia adelaidensis</name>
    <dbReference type="NCBI Taxonomy" id="648754"/>
    <lineage>
        <taxon>Bacteria</taxon>
        <taxon>Bacillati</taxon>
        <taxon>Actinomycetota</taxon>
        <taxon>Actinomycetes</taxon>
        <taxon>Pseudonocardiales</taxon>
        <taxon>Pseudonocardiaceae</taxon>
        <taxon>Pseudonocardia</taxon>
    </lineage>
</organism>
<name>A0ABP9NY36_9PSEU</name>
<accession>A0ABP9NY36</accession>
<dbReference type="InterPro" id="IPR029063">
    <property type="entry name" value="SAM-dependent_MTases_sf"/>
</dbReference>
<gene>
    <name evidence="1" type="ORF">GCM10023320_66490</name>
</gene>
<keyword evidence="2" id="KW-1185">Reference proteome</keyword>